<dbReference type="InterPro" id="IPR038765">
    <property type="entry name" value="Papain-like_cys_pep_sf"/>
</dbReference>
<evidence type="ECO:0000259" key="2">
    <source>
        <dbReference type="PROSITE" id="PS50802"/>
    </source>
</evidence>
<feature type="region of interest" description="Disordered" evidence="1">
    <location>
        <begin position="68"/>
        <end position="102"/>
    </location>
</feature>
<feature type="domain" description="OTU" evidence="2">
    <location>
        <begin position="116"/>
        <end position="253"/>
    </location>
</feature>
<dbReference type="Gene3D" id="3.90.70.80">
    <property type="match status" value="1"/>
</dbReference>
<dbReference type="Proteomes" id="UP000186817">
    <property type="component" value="Unassembled WGS sequence"/>
</dbReference>
<protein>
    <recommendedName>
        <fullName evidence="2">OTU domain-containing protein</fullName>
    </recommendedName>
</protein>
<reference evidence="3 4" key="1">
    <citation type="submission" date="2016-02" db="EMBL/GenBank/DDBJ databases">
        <title>Genome analysis of coral dinoflagellate symbionts highlights evolutionary adaptations to a symbiotic lifestyle.</title>
        <authorList>
            <person name="Aranda M."/>
            <person name="Li Y."/>
            <person name="Liew Y.J."/>
            <person name="Baumgarten S."/>
            <person name="Simakov O."/>
            <person name="Wilson M."/>
            <person name="Piel J."/>
            <person name="Ashoor H."/>
            <person name="Bougouffa S."/>
            <person name="Bajic V.B."/>
            <person name="Ryu T."/>
            <person name="Ravasi T."/>
            <person name="Bayer T."/>
            <person name="Micklem G."/>
            <person name="Kim H."/>
            <person name="Bhak J."/>
            <person name="Lajeunesse T.C."/>
            <person name="Voolstra C.R."/>
        </authorList>
    </citation>
    <scope>NUCLEOTIDE SEQUENCE [LARGE SCALE GENOMIC DNA]</scope>
    <source>
        <strain evidence="3 4">CCMP2467</strain>
    </source>
</reference>
<feature type="region of interest" description="Disordered" evidence="1">
    <location>
        <begin position="258"/>
        <end position="303"/>
    </location>
</feature>
<accession>A0A1Q9CRB2</accession>
<dbReference type="SUPFAM" id="SSF54001">
    <property type="entry name" value="Cysteine proteinases"/>
    <property type="match status" value="1"/>
</dbReference>
<organism evidence="3 4">
    <name type="scientific">Symbiodinium microadriaticum</name>
    <name type="common">Dinoflagellate</name>
    <name type="synonym">Zooxanthella microadriatica</name>
    <dbReference type="NCBI Taxonomy" id="2951"/>
    <lineage>
        <taxon>Eukaryota</taxon>
        <taxon>Sar</taxon>
        <taxon>Alveolata</taxon>
        <taxon>Dinophyceae</taxon>
        <taxon>Suessiales</taxon>
        <taxon>Symbiodiniaceae</taxon>
        <taxon>Symbiodinium</taxon>
    </lineage>
</organism>
<dbReference type="CDD" id="cd22744">
    <property type="entry name" value="OTU"/>
    <property type="match status" value="1"/>
</dbReference>
<dbReference type="InterPro" id="IPR003323">
    <property type="entry name" value="OTU_dom"/>
</dbReference>
<gene>
    <name evidence="3" type="ORF">AK812_SmicGene33544</name>
</gene>
<dbReference type="EMBL" id="LSRX01000976">
    <property type="protein sequence ID" value="OLP85463.1"/>
    <property type="molecule type" value="Genomic_DNA"/>
</dbReference>
<name>A0A1Q9CRB2_SYMMI</name>
<feature type="compositionally biased region" description="Low complexity" evidence="1">
    <location>
        <begin position="258"/>
        <end position="273"/>
    </location>
</feature>
<dbReference type="OrthoDB" id="445202at2759"/>
<evidence type="ECO:0000256" key="1">
    <source>
        <dbReference type="SAM" id="MobiDB-lite"/>
    </source>
</evidence>
<comment type="caution">
    <text evidence="3">The sequence shown here is derived from an EMBL/GenBank/DDBJ whole genome shotgun (WGS) entry which is preliminary data.</text>
</comment>
<evidence type="ECO:0000313" key="3">
    <source>
        <dbReference type="EMBL" id="OLP85463.1"/>
    </source>
</evidence>
<evidence type="ECO:0000313" key="4">
    <source>
        <dbReference type="Proteomes" id="UP000186817"/>
    </source>
</evidence>
<dbReference type="AlphaFoldDB" id="A0A1Q9CRB2"/>
<sequence>MHRSNRRWADITDDDGEEIGWDIQAFRKHYLATKCSLTLLTPVRVPACLPADRKDQDRRGMLTVCMEDVPNDNNTTEQHDRSEAIATPTQEGGANHDSPRHAELGPSIEDHFRGRLALKKMTGDGNCLFHALANKTQEDGVQLRSLIIQFLQDNAACEDDEEQTDAWLEEAEYLHSNPRHWGGDTAIIAFTLMRQQRVFLHWRTADGEIQTIERTHTDVATAAERRPRERQNFMQAIHLWYNGRDHYDVLVPTDELAHAAAPPSKPSRPAAAASPPPPNETKLEGPDGWNLPQRNPPKKIHKKRCKVTCLTTKF</sequence>
<keyword evidence="4" id="KW-1185">Reference proteome</keyword>
<proteinExistence type="predicted"/>
<dbReference type="PROSITE" id="PS50802">
    <property type="entry name" value="OTU"/>
    <property type="match status" value="1"/>
</dbReference>